<dbReference type="AlphaFoldDB" id="A0A4D6M711"/>
<gene>
    <name evidence="1" type="ORF">DEO72_LG6g1174</name>
</gene>
<evidence type="ECO:0000313" key="1">
    <source>
        <dbReference type="EMBL" id="QCD96470.1"/>
    </source>
</evidence>
<sequence length="73" mass="8109">MQIFGGEIEITGASQICGDWRILGSIELVKFGCSPCVCEIDSAEINCEIEVACDKRDKGWPNGERHSGFQRKF</sequence>
<accession>A0A4D6M711</accession>
<evidence type="ECO:0000313" key="2">
    <source>
        <dbReference type="Proteomes" id="UP000501690"/>
    </source>
</evidence>
<keyword evidence="2" id="KW-1185">Reference proteome</keyword>
<name>A0A4D6M711_VIGUN</name>
<dbReference type="EMBL" id="CP039350">
    <property type="protein sequence ID" value="QCD96470.1"/>
    <property type="molecule type" value="Genomic_DNA"/>
</dbReference>
<reference evidence="1 2" key="1">
    <citation type="submission" date="2019-04" db="EMBL/GenBank/DDBJ databases">
        <title>An improved genome assembly and genetic linkage map for asparagus bean, Vigna unguiculata ssp. sesquipedialis.</title>
        <authorList>
            <person name="Xia Q."/>
            <person name="Zhang R."/>
            <person name="Dong Y."/>
        </authorList>
    </citation>
    <scope>NUCLEOTIDE SEQUENCE [LARGE SCALE GENOMIC DNA]</scope>
    <source>
        <tissue evidence="1">Leaf</tissue>
    </source>
</reference>
<proteinExistence type="predicted"/>
<protein>
    <submittedName>
        <fullName evidence="1">Uncharacterized protein</fullName>
    </submittedName>
</protein>
<organism evidence="1 2">
    <name type="scientific">Vigna unguiculata</name>
    <name type="common">Cowpea</name>
    <dbReference type="NCBI Taxonomy" id="3917"/>
    <lineage>
        <taxon>Eukaryota</taxon>
        <taxon>Viridiplantae</taxon>
        <taxon>Streptophyta</taxon>
        <taxon>Embryophyta</taxon>
        <taxon>Tracheophyta</taxon>
        <taxon>Spermatophyta</taxon>
        <taxon>Magnoliopsida</taxon>
        <taxon>eudicotyledons</taxon>
        <taxon>Gunneridae</taxon>
        <taxon>Pentapetalae</taxon>
        <taxon>rosids</taxon>
        <taxon>fabids</taxon>
        <taxon>Fabales</taxon>
        <taxon>Fabaceae</taxon>
        <taxon>Papilionoideae</taxon>
        <taxon>50 kb inversion clade</taxon>
        <taxon>NPAAA clade</taxon>
        <taxon>indigoferoid/millettioid clade</taxon>
        <taxon>Phaseoleae</taxon>
        <taxon>Vigna</taxon>
    </lineage>
</organism>
<dbReference type="Proteomes" id="UP000501690">
    <property type="component" value="Linkage Group LG6"/>
</dbReference>